<keyword evidence="3" id="KW-1185">Reference proteome</keyword>
<reference evidence="2" key="1">
    <citation type="submission" date="2022-06" db="EMBL/GenBank/DDBJ databases">
        <authorList>
            <consortium name="SYNGENTA / RWTH Aachen University"/>
        </authorList>
    </citation>
    <scope>NUCLEOTIDE SEQUENCE</scope>
</reference>
<name>A0AAV0B8F4_PHAPC</name>
<protein>
    <recommendedName>
        <fullName evidence="4">DUF1754-domain-containing protein</fullName>
    </recommendedName>
</protein>
<evidence type="ECO:0000256" key="1">
    <source>
        <dbReference type="SAM" id="MobiDB-lite"/>
    </source>
</evidence>
<dbReference type="PANTHER" id="PTHR13282">
    <property type="entry name" value="PROTEIN FAM32A"/>
    <property type="match status" value="1"/>
</dbReference>
<dbReference type="AlphaFoldDB" id="A0AAV0B8F4"/>
<evidence type="ECO:0000313" key="3">
    <source>
        <dbReference type="Proteomes" id="UP001153365"/>
    </source>
</evidence>
<feature type="compositionally biased region" description="Low complexity" evidence="1">
    <location>
        <begin position="63"/>
        <end position="79"/>
    </location>
</feature>
<dbReference type="GO" id="GO:0005730">
    <property type="term" value="C:nucleolus"/>
    <property type="evidence" value="ECO:0007669"/>
    <property type="project" value="TreeGrafter"/>
</dbReference>
<dbReference type="EMBL" id="CALTRL010003676">
    <property type="protein sequence ID" value="CAH7681671.1"/>
    <property type="molecule type" value="Genomic_DNA"/>
</dbReference>
<accession>A0AAV0B8F4</accession>
<dbReference type="PANTHER" id="PTHR13282:SF6">
    <property type="entry name" value="PROTEIN FAM32A"/>
    <property type="match status" value="1"/>
</dbReference>
<organism evidence="2 3">
    <name type="scientific">Phakopsora pachyrhizi</name>
    <name type="common">Asian soybean rust disease fungus</name>
    <dbReference type="NCBI Taxonomy" id="170000"/>
    <lineage>
        <taxon>Eukaryota</taxon>
        <taxon>Fungi</taxon>
        <taxon>Dikarya</taxon>
        <taxon>Basidiomycota</taxon>
        <taxon>Pucciniomycotina</taxon>
        <taxon>Pucciniomycetes</taxon>
        <taxon>Pucciniales</taxon>
        <taxon>Phakopsoraceae</taxon>
        <taxon>Phakopsora</taxon>
    </lineage>
</organism>
<sequence length="136" mass="14878">MGIDEYQDAISSSSGGLKLKGGDSSKKKKKKKSSSSGSATDRYKSSDLSVEQLIKLGGKANETDLSTPSSSTSQLNSVTRIEKTEAQKRFEEVQKKRMAEKAKKQALQTHKDRVTAFNQRLEAQSEHFDIPKVGPG</sequence>
<dbReference type="InterPro" id="IPR013865">
    <property type="entry name" value="FAM32A"/>
</dbReference>
<feature type="region of interest" description="Disordered" evidence="1">
    <location>
        <begin position="1"/>
        <end position="79"/>
    </location>
</feature>
<proteinExistence type="predicted"/>
<evidence type="ECO:0000313" key="2">
    <source>
        <dbReference type="EMBL" id="CAH7681671.1"/>
    </source>
</evidence>
<gene>
    <name evidence="2" type="ORF">PPACK8108_LOCUS14307</name>
</gene>
<dbReference type="Pfam" id="PF08555">
    <property type="entry name" value="FAM32A"/>
    <property type="match status" value="1"/>
</dbReference>
<dbReference type="Proteomes" id="UP001153365">
    <property type="component" value="Unassembled WGS sequence"/>
</dbReference>
<comment type="caution">
    <text evidence="2">The sequence shown here is derived from an EMBL/GenBank/DDBJ whole genome shotgun (WGS) entry which is preliminary data.</text>
</comment>
<evidence type="ECO:0008006" key="4">
    <source>
        <dbReference type="Google" id="ProtNLM"/>
    </source>
</evidence>